<evidence type="ECO:0008006" key="3">
    <source>
        <dbReference type="Google" id="ProtNLM"/>
    </source>
</evidence>
<dbReference type="Proteomes" id="UP000198558">
    <property type="component" value="Unassembled WGS sequence"/>
</dbReference>
<name>A0A1I0H2Y5_9FIRM</name>
<keyword evidence="2" id="KW-1185">Reference proteome</keyword>
<dbReference type="AlphaFoldDB" id="A0A1I0H2Y5"/>
<accession>A0A1I0H2Y5</accession>
<reference evidence="2" key="1">
    <citation type="submission" date="2016-10" db="EMBL/GenBank/DDBJ databases">
        <authorList>
            <person name="Varghese N."/>
            <person name="Submissions S."/>
        </authorList>
    </citation>
    <scope>NUCLEOTIDE SEQUENCE [LARGE SCALE GENOMIC DNA]</scope>
    <source>
        <strain evidence="2">DSM 1551</strain>
    </source>
</reference>
<evidence type="ECO:0000313" key="1">
    <source>
        <dbReference type="EMBL" id="SET78087.1"/>
    </source>
</evidence>
<gene>
    <name evidence="1" type="ORF">SAMN04489758_14123</name>
</gene>
<protein>
    <recommendedName>
        <fullName evidence="3">TolB protein</fullName>
    </recommendedName>
</protein>
<proteinExistence type="predicted"/>
<dbReference type="RefSeq" id="WP_092356095.1">
    <property type="nucleotide sequence ID" value="NZ_FOIN01000041.1"/>
</dbReference>
<dbReference type="EMBL" id="FOIN01000041">
    <property type="protein sequence ID" value="SET78087.1"/>
    <property type="molecule type" value="Genomic_DNA"/>
</dbReference>
<dbReference type="GeneID" id="78289287"/>
<evidence type="ECO:0000313" key="2">
    <source>
        <dbReference type="Proteomes" id="UP000198558"/>
    </source>
</evidence>
<organism evidence="1 2">
    <name type="scientific">Thomasclavelia cocleata</name>
    <dbReference type="NCBI Taxonomy" id="69824"/>
    <lineage>
        <taxon>Bacteria</taxon>
        <taxon>Bacillati</taxon>
        <taxon>Bacillota</taxon>
        <taxon>Erysipelotrichia</taxon>
        <taxon>Erysipelotrichales</taxon>
        <taxon>Coprobacillaceae</taxon>
        <taxon>Thomasclavelia</taxon>
    </lineage>
</organism>
<sequence>MHMLHNQKGFLWKDKAKLVLLACLFVFIGCHNQEKKQNKKELEVNNKEETGEVEKKDISSILVDNYAIGGMVTNKDSLIVAYYANTEDVETLAFLRDYDINTYALNKEVTIDKYTSTTKLVSYSNYFYIDDGTPGLKCYDYDLNLLNKVDVGTLNCLTIISNPTLTKVAYIKKDINNSRILYVCENSIDLNNEKIILTINQTLPKQILSIKEIFYSSDGKKLGFIGDSFLSLDLNSESKTIYGTIDLENNSSDFKYRENIDVASCNGKMLVHYRDGYQSENSKKDNTVIVDLNTSTENIFSTNMSNENLEFFMCGENCFVEVGYDLNNSKDSYILKFGIDQKLYDIDISQIQIEDGAARFKGVYRSDKDSLILYYQTYNEIEHKLSQSIKEVKIGHEN</sequence>